<dbReference type="FunFam" id="1.20.90.10:FF:000001">
    <property type="entry name" value="Basic phospholipase A2 homolog"/>
    <property type="match status" value="1"/>
</dbReference>
<feature type="domain" description="Phospholipase A2-like central" evidence="25">
    <location>
        <begin position="24"/>
        <end position="142"/>
    </location>
</feature>
<comment type="catalytic activity">
    <reaction evidence="12">
        <text>1,2-dihexadecanoyl-sn-glycero-3-phospho-(1'-sn-glycerol) + H2O = 1-hexadecanoyl-sn-glycero-3-phospho-(1'-sn-glycerol) + hexadecanoate + H(+)</text>
        <dbReference type="Rhea" id="RHEA:45472"/>
        <dbReference type="ChEBI" id="CHEBI:7896"/>
        <dbReference type="ChEBI" id="CHEBI:15377"/>
        <dbReference type="ChEBI" id="CHEBI:15378"/>
        <dbReference type="ChEBI" id="CHEBI:72829"/>
        <dbReference type="ChEBI" id="CHEBI:75158"/>
    </reaction>
    <physiologicalReaction direction="left-to-right" evidence="12">
        <dbReference type="Rhea" id="RHEA:45473"/>
    </physiologicalReaction>
</comment>
<comment type="catalytic activity">
    <reaction evidence="19">
        <text>1-hexadecanoyl-2-(9Z-octadecenoyl)-sn-glycero-3-phosphoglycerol + H2O = 1-hexadecanoyl-sn-glycero-3-phosphoglycerol + (9Z)-octadecenoate + H(+)</text>
        <dbReference type="Rhea" id="RHEA:44524"/>
        <dbReference type="ChEBI" id="CHEBI:15377"/>
        <dbReference type="ChEBI" id="CHEBI:15378"/>
        <dbReference type="ChEBI" id="CHEBI:30823"/>
        <dbReference type="ChEBI" id="CHEBI:84472"/>
        <dbReference type="ChEBI" id="CHEBI:84475"/>
    </reaction>
    <physiologicalReaction direction="left-to-right" evidence="19">
        <dbReference type="Rhea" id="RHEA:44525"/>
    </physiologicalReaction>
</comment>
<dbReference type="Pfam" id="PF00068">
    <property type="entry name" value="Phospholip_A2_1"/>
    <property type="match status" value="1"/>
</dbReference>
<evidence type="ECO:0000256" key="6">
    <source>
        <dbReference type="ARBA" id="ARBA00022837"/>
    </source>
</evidence>
<dbReference type="EC" id="3.1.1.4" evidence="24"/>
<comment type="catalytic activity">
    <reaction evidence="16">
        <text>1-hexadecanoyl-2-(9Z-octadecenoyl)-sn-glycero-3-phosphoethanolamine + H2O = 1-hexadecanoyl-sn-glycero-3-phosphoethanolamine + (9Z)-octadecenoate + H(+)</text>
        <dbReference type="Rhea" id="RHEA:40911"/>
        <dbReference type="ChEBI" id="CHEBI:15377"/>
        <dbReference type="ChEBI" id="CHEBI:15378"/>
        <dbReference type="ChEBI" id="CHEBI:30823"/>
        <dbReference type="ChEBI" id="CHEBI:73004"/>
        <dbReference type="ChEBI" id="CHEBI:73007"/>
    </reaction>
    <physiologicalReaction direction="left-to-right" evidence="16">
        <dbReference type="Rhea" id="RHEA:40912"/>
    </physiologicalReaction>
</comment>
<comment type="catalytic activity">
    <reaction evidence="24">
        <text>a 1,2-diacyl-sn-glycero-3-phosphocholine + H2O = a 1-acyl-sn-glycero-3-phosphocholine + a fatty acid + H(+)</text>
        <dbReference type="Rhea" id="RHEA:15801"/>
        <dbReference type="ChEBI" id="CHEBI:15377"/>
        <dbReference type="ChEBI" id="CHEBI:15378"/>
        <dbReference type="ChEBI" id="CHEBI:28868"/>
        <dbReference type="ChEBI" id="CHEBI:57643"/>
        <dbReference type="ChEBI" id="CHEBI:58168"/>
        <dbReference type="EC" id="3.1.1.4"/>
    </reaction>
</comment>
<dbReference type="GO" id="GO:0042130">
    <property type="term" value="P:negative regulation of T cell proliferation"/>
    <property type="evidence" value="ECO:0007669"/>
    <property type="project" value="TreeGrafter"/>
</dbReference>
<comment type="catalytic activity">
    <reaction evidence="14">
        <text>1,2-dihexadecanoyl-sn-glycero-3-phosphocholine + H2O = 1-hexadecanoyl-sn-glycero-3-phosphocholine + hexadecanoate + H(+)</text>
        <dbReference type="Rhea" id="RHEA:41223"/>
        <dbReference type="ChEBI" id="CHEBI:7896"/>
        <dbReference type="ChEBI" id="CHEBI:15377"/>
        <dbReference type="ChEBI" id="CHEBI:15378"/>
        <dbReference type="ChEBI" id="CHEBI:72998"/>
        <dbReference type="ChEBI" id="CHEBI:72999"/>
    </reaction>
    <physiologicalReaction direction="left-to-right" evidence="14">
        <dbReference type="Rhea" id="RHEA:41224"/>
    </physiologicalReaction>
</comment>
<dbReference type="GO" id="GO:0034374">
    <property type="term" value="P:low-density lipoprotein particle remodeling"/>
    <property type="evidence" value="ECO:0007669"/>
    <property type="project" value="Ensembl"/>
</dbReference>
<feature type="disulfide bond" evidence="22">
    <location>
        <begin position="72"/>
        <end position="148"/>
    </location>
</feature>
<dbReference type="InterPro" id="IPR033112">
    <property type="entry name" value="PLA2_Asp_AS"/>
</dbReference>
<protein>
    <recommendedName>
        <fullName evidence="24">Phospholipase A2</fullName>
        <ecNumber evidence="24">3.1.1.4</ecNumber>
    </recommendedName>
</protein>
<evidence type="ECO:0000256" key="7">
    <source>
        <dbReference type="ARBA" id="ARBA00023157"/>
    </source>
</evidence>
<dbReference type="GO" id="GO:0005783">
    <property type="term" value="C:endoplasmic reticulum"/>
    <property type="evidence" value="ECO:0007669"/>
    <property type="project" value="Ensembl"/>
</dbReference>
<dbReference type="OMA" id="SWCKRET"/>
<evidence type="ECO:0000256" key="15">
    <source>
        <dbReference type="ARBA" id="ARBA00048541"/>
    </source>
</evidence>
<keyword evidence="7 22" id="KW-1015">Disulfide bond</keyword>
<sequence length="148" mass="16258">MKPLLLLLLLVVVLASALLQVEGHLTQFAAMIFLKTGKNALTSYGAYGCHCGVGGKGAPKDATDRCCVKHDCCYSRLIKRKCGTKFLNYRFAKKGSSIICSAKQSSCQKQVCECDKAAAYCFAANRKSYKLRYQFYNNALCRGKTPSC</sequence>
<dbReference type="InterPro" id="IPR016090">
    <property type="entry name" value="PLA2-like_dom"/>
</dbReference>
<keyword evidence="24" id="KW-0732">Signal</keyword>
<dbReference type="GO" id="GO:1902563">
    <property type="term" value="P:regulation of neutrophil activation"/>
    <property type="evidence" value="ECO:0007669"/>
    <property type="project" value="Ensembl"/>
</dbReference>
<dbReference type="AlphaFoldDB" id="A0A6P6F1I1"/>
<comment type="similarity">
    <text evidence="3 23">Belongs to the phospholipase A2 family.</text>
</comment>
<evidence type="ECO:0000256" key="4">
    <source>
        <dbReference type="ARBA" id="ARBA00022525"/>
    </source>
</evidence>
<evidence type="ECO:0000313" key="28">
    <source>
        <dbReference type="RefSeq" id="XP_023578327.1"/>
    </source>
</evidence>
<dbReference type="InterPro" id="IPR001211">
    <property type="entry name" value="PLA2"/>
</dbReference>
<comment type="catalytic activity">
    <reaction evidence="13">
        <text>N-hexadecanoyl-1,2-di-(9Z-octadecenoyl)-sn-glycero-3-phosphoethanolamine + H2O = N-hexadecanoyl-1-(9Z-octadecenoyl)-sn-glycero-3-phosphoethanolamine + (9Z)-octadecenoate + H(+)</text>
        <dbReference type="Rhea" id="RHEA:45424"/>
        <dbReference type="ChEBI" id="CHEBI:15377"/>
        <dbReference type="ChEBI" id="CHEBI:15378"/>
        <dbReference type="ChEBI" id="CHEBI:30823"/>
        <dbReference type="ChEBI" id="CHEBI:78097"/>
        <dbReference type="ChEBI" id="CHEBI:85217"/>
    </reaction>
    <physiologicalReaction direction="left-to-right" evidence="13">
        <dbReference type="Rhea" id="RHEA:45425"/>
    </physiologicalReaction>
</comment>
<dbReference type="GO" id="GO:0070374">
    <property type="term" value="P:positive regulation of ERK1 and ERK2 cascade"/>
    <property type="evidence" value="ECO:0007669"/>
    <property type="project" value="Ensembl"/>
</dbReference>
<dbReference type="GO" id="GO:0016042">
    <property type="term" value="P:lipid catabolic process"/>
    <property type="evidence" value="ECO:0007669"/>
    <property type="project" value="InterPro"/>
</dbReference>
<name>A0A6P6F1I1_OCTDE</name>
<keyword evidence="5" id="KW-0929">Antimicrobial</keyword>
<evidence type="ECO:0000256" key="5">
    <source>
        <dbReference type="ARBA" id="ARBA00022638"/>
    </source>
</evidence>
<keyword evidence="26" id="KW-1185">Reference proteome</keyword>
<organism evidence="26 28">
    <name type="scientific">Octodon degus</name>
    <name type="common">Degu</name>
    <name type="synonym">Sciurus degus</name>
    <dbReference type="NCBI Taxonomy" id="10160"/>
    <lineage>
        <taxon>Eukaryota</taxon>
        <taxon>Metazoa</taxon>
        <taxon>Chordata</taxon>
        <taxon>Craniata</taxon>
        <taxon>Vertebrata</taxon>
        <taxon>Euteleostomi</taxon>
        <taxon>Mammalia</taxon>
        <taxon>Eutheria</taxon>
        <taxon>Euarchontoglires</taxon>
        <taxon>Glires</taxon>
        <taxon>Rodentia</taxon>
        <taxon>Hystricomorpha</taxon>
        <taxon>Octodontidae</taxon>
        <taxon>Octodon</taxon>
    </lineage>
</organism>
<comment type="catalytic activity">
    <reaction evidence="15">
        <text>1-hexadecanoyl-2-(5Z,8Z,11Z,14Z-eicosatetraenoyl)-sn-glycero-3-phosphoethanolamine + H2O = 1-hexadecanoyl-sn-glycero-3-phosphoethanolamine + (5Z,8Z,11Z,14Z)-eicosatetraenoate + H(+)</text>
        <dbReference type="Rhea" id="RHEA:40431"/>
        <dbReference type="ChEBI" id="CHEBI:15377"/>
        <dbReference type="ChEBI" id="CHEBI:15378"/>
        <dbReference type="ChEBI" id="CHEBI:32395"/>
        <dbReference type="ChEBI" id="CHEBI:73004"/>
        <dbReference type="ChEBI" id="CHEBI:73009"/>
    </reaction>
    <physiologicalReaction direction="left-to-right" evidence="15">
        <dbReference type="Rhea" id="RHEA:40432"/>
    </physiologicalReaction>
</comment>
<dbReference type="GO" id="GO:0005509">
    <property type="term" value="F:calcium ion binding"/>
    <property type="evidence" value="ECO:0007669"/>
    <property type="project" value="InterPro"/>
</dbReference>
<evidence type="ECO:0000256" key="1">
    <source>
        <dbReference type="ARBA" id="ARBA00004450"/>
    </source>
</evidence>
<keyword evidence="24" id="KW-0443">Lipid metabolism</keyword>
<evidence type="ECO:0000256" key="9">
    <source>
        <dbReference type="ARBA" id="ARBA00036719"/>
    </source>
</evidence>
<dbReference type="PRINTS" id="PR00389">
    <property type="entry name" value="PHPHLIPASEA2"/>
</dbReference>
<evidence type="ECO:0000256" key="8">
    <source>
        <dbReference type="ARBA" id="ARBA00023408"/>
    </source>
</evidence>
<keyword evidence="4 24" id="KW-0964">Secreted</keyword>
<feature type="disulfide bond" evidence="22">
    <location>
        <begin position="51"/>
        <end position="67"/>
    </location>
</feature>
<dbReference type="PANTHER" id="PTHR11716">
    <property type="entry name" value="PHOSPHOLIPASE A2 FAMILY MEMBER"/>
    <property type="match status" value="1"/>
</dbReference>
<evidence type="ECO:0000256" key="18">
    <source>
        <dbReference type="ARBA" id="ARBA00049039"/>
    </source>
</evidence>
<evidence type="ECO:0000256" key="24">
    <source>
        <dbReference type="RuleBase" id="RU361236"/>
    </source>
</evidence>
<dbReference type="GO" id="GO:0050830">
    <property type="term" value="P:defense response to Gram-positive bacterium"/>
    <property type="evidence" value="ECO:0007669"/>
    <property type="project" value="Ensembl"/>
</dbReference>
<comment type="cofactor">
    <cofactor evidence="21">
        <name>Ca(2+)</name>
        <dbReference type="ChEBI" id="CHEBI:29108"/>
    </cofactor>
    <text evidence="21">Binds 1 Ca(2+) ion per subunit.</text>
</comment>
<comment type="catalytic activity">
    <reaction evidence="9">
        <text>1-hexadecanoyl-2-(4Z,7Z,10Z,13Z,16Z,19Z-docosahexaenoyl)-sn-glycero-3-phosphocholine + H2O = (4Z,7Z,10Z,13Z,16Z,19Z)-docosahexaenoate + 1-hexadecanoyl-sn-glycero-3-phosphocholine + H(+)</text>
        <dbReference type="Rhea" id="RHEA:41231"/>
        <dbReference type="ChEBI" id="CHEBI:15377"/>
        <dbReference type="ChEBI" id="CHEBI:15378"/>
        <dbReference type="ChEBI" id="CHEBI:72998"/>
        <dbReference type="ChEBI" id="CHEBI:74963"/>
        <dbReference type="ChEBI" id="CHEBI:77016"/>
    </reaction>
    <physiologicalReaction direction="left-to-right" evidence="9">
        <dbReference type="Rhea" id="RHEA:41232"/>
    </physiologicalReaction>
</comment>
<dbReference type="PROSITE" id="PS00118">
    <property type="entry name" value="PA2_HIS"/>
    <property type="match status" value="1"/>
</dbReference>
<feature type="binding site" evidence="21">
    <location>
        <position position="52"/>
    </location>
    <ligand>
        <name>Ca(2+)</name>
        <dbReference type="ChEBI" id="CHEBI:29108"/>
    </ligand>
</feature>
<feature type="disulfide bond" evidence="22">
    <location>
        <begin position="66"/>
        <end position="121"/>
    </location>
</feature>
<feature type="disulfide bond" evidence="22">
    <location>
        <begin position="73"/>
        <end position="114"/>
    </location>
</feature>
<evidence type="ECO:0000256" key="22">
    <source>
        <dbReference type="PIRSR" id="PIRSR601211-3"/>
    </source>
</evidence>
<evidence type="ECO:0000256" key="21">
    <source>
        <dbReference type="PIRSR" id="PIRSR601211-2"/>
    </source>
</evidence>
<evidence type="ECO:0000256" key="10">
    <source>
        <dbReference type="ARBA" id="ARBA00036775"/>
    </source>
</evidence>
<reference evidence="27 28" key="1">
    <citation type="submission" date="2025-04" db="UniProtKB">
        <authorList>
            <consortium name="RefSeq"/>
        </authorList>
    </citation>
    <scope>IDENTIFICATION</scope>
</reference>
<feature type="disulfide bond" evidence="22">
    <location>
        <begin position="82"/>
        <end position="107"/>
    </location>
</feature>
<comment type="catalytic activity">
    <reaction evidence="11">
        <text>1-hexadecanoyl-2-(9Z-octadecenoyl)-sn-glycero-3-phospho-(1'-sn-glycerol) + H2O = 1-hexadecanoyl-sn-glycero-3-phospho-(1'-sn-glycerol) + (9Z)-octadecenoate + H(+)</text>
        <dbReference type="Rhea" id="RHEA:40919"/>
        <dbReference type="ChEBI" id="CHEBI:15377"/>
        <dbReference type="ChEBI" id="CHEBI:15378"/>
        <dbReference type="ChEBI" id="CHEBI:30823"/>
        <dbReference type="ChEBI" id="CHEBI:72841"/>
        <dbReference type="ChEBI" id="CHEBI:75158"/>
    </reaction>
    <physiologicalReaction direction="left-to-right" evidence="11">
        <dbReference type="Rhea" id="RHEA:40920"/>
    </physiologicalReaction>
</comment>
<dbReference type="GO" id="GO:0046470">
    <property type="term" value="P:phosphatidylcholine metabolic process"/>
    <property type="evidence" value="ECO:0007669"/>
    <property type="project" value="Ensembl"/>
</dbReference>
<evidence type="ECO:0000256" key="14">
    <source>
        <dbReference type="ARBA" id="ARBA00048227"/>
    </source>
</evidence>
<evidence type="ECO:0000259" key="25">
    <source>
        <dbReference type="SMART" id="SM00085"/>
    </source>
</evidence>
<dbReference type="CDD" id="cd00125">
    <property type="entry name" value="PLA2c"/>
    <property type="match status" value="1"/>
</dbReference>
<evidence type="ECO:0000256" key="12">
    <source>
        <dbReference type="ARBA" id="ARBA00048080"/>
    </source>
</evidence>
<evidence type="ECO:0000256" key="11">
    <source>
        <dbReference type="ARBA" id="ARBA00048015"/>
    </source>
</evidence>
<evidence type="ECO:0000256" key="2">
    <source>
        <dbReference type="ARBA" id="ARBA00004613"/>
    </source>
</evidence>
<keyword evidence="6 21" id="KW-0106">Calcium</keyword>
<dbReference type="GO" id="GO:0046337">
    <property type="term" value="P:phosphatidylethanolamine metabolic process"/>
    <property type="evidence" value="ECO:0007669"/>
    <property type="project" value="Ensembl"/>
</dbReference>
<evidence type="ECO:0000256" key="20">
    <source>
        <dbReference type="PIRSR" id="PIRSR601211-1"/>
    </source>
</evidence>
<feature type="signal peptide" evidence="24">
    <location>
        <begin position="1"/>
        <end position="23"/>
    </location>
</feature>
<proteinExistence type="inferred from homology"/>
<evidence type="ECO:0000256" key="23">
    <source>
        <dbReference type="RuleBase" id="RU003654"/>
    </source>
</evidence>
<comment type="subcellular location">
    <subcellularLocation>
        <location evidence="1">Mitochondrion outer membrane</location>
        <topology evidence="1">Peripheral membrane protein</topology>
    </subcellularLocation>
    <subcellularLocation>
        <location evidence="2 24">Secreted</location>
    </subcellularLocation>
</comment>
<comment type="catalytic activity">
    <reaction evidence="17">
        <text>1-hexadecanoyl-2-(9Z-octadecenoyl)-sn-glycero-3-phosphocholine + H2O = 1-hexadecanoyl-sn-glycero-3-phosphocholine + (9Z)-octadecenoate + H(+)</text>
        <dbReference type="Rhea" id="RHEA:38779"/>
        <dbReference type="ChEBI" id="CHEBI:15377"/>
        <dbReference type="ChEBI" id="CHEBI:15378"/>
        <dbReference type="ChEBI" id="CHEBI:30823"/>
        <dbReference type="ChEBI" id="CHEBI:72998"/>
        <dbReference type="ChEBI" id="CHEBI:73001"/>
    </reaction>
    <physiologicalReaction direction="left-to-right" evidence="17">
        <dbReference type="Rhea" id="RHEA:38780"/>
    </physiologicalReaction>
</comment>
<dbReference type="SUPFAM" id="SSF48619">
    <property type="entry name" value="Phospholipase A2, PLA2"/>
    <property type="match status" value="1"/>
</dbReference>
<evidence type="ECO:0000256" key="13">
    <source>
        <dbReference type="ARBA" id="ARBA00048221"/>
    </source>
</evidence>
<dbReference type="CTD" id="5320"/>
<keyword evidence="5" id="KW-0081">Bacteriolytic enzyme</keyword>
<dbReference type="GO" id="GO:0005741">
    <property type="term" value="C:mitochondrial outer membrane"/>
    <property type="evidence" value="ECO:0007669"/>
    <property type="project" value="UniProtKB-SubCell"/>
</dbReference>
<evidence type="ECO:0000313" key="26">
    <source>
        <dbReference type="Proteomes" id="UP000515203"/>
    </source>
</evidence>
<keyword evidence="24" id="KW-0378">Hydrolase</keyword>
<gene>
    <name evidence="27 28" type="primary">Pla2g2a</name>
</gene>
<feature type="active site" evidence="20">
    <location>
        <position position="70"/>
    </location>
</feature>
<accession>A0A6P6F1I1</accession>
<dbReference type="InterPro" id="IPR036444">
    <property type="entry name" value="PLipase_A2_dom_sf"/>
</dbReference>
<dbReference type="Gene3D" id="1.20.90.10">
    <property type="entry name" value="Phospholipase A2 domain"/>
    <property type="match status" value="1"/>
</dbReference>
<feature type="active site" evidence="20">
    <location>
        <position position="115"/>
    </location>
</feature>
<dbReference type="GO" id="GO:0050482">
    <property type="term" value="P:arachidonate secretion"/>
    <property type="evidence" value="ECO:0007669"/>
    <property type="project" value="InterPro"/>
</dbReference>
<comment type="catalytic activity">
    <reaction evidence="8">
        <text>1-hexadecanoyl-2-(9Z,12Z-octadecadienoyl)-sn-glycero-3-phosphocholine + H2O = (9Z,12Z)-octadecadienoate + 1-hexadecanoyl-sn-glycero-3-phosphocholine + H(+)</text>
        <dbReference type="Rhea" id="RHEA:40811"/>
        <dbReference type="ChEBI" id="CHEBI:15377"/>
        <dbReference type="ChEBI" id="CHEBI:15378"/>
        <dbReference type="ChEBI" id="CHEBI:30245"/>
        <dbReference type="ChEBI" id="CHEBI:72998"/>
        <dbReference type="ChEBI" id="CHEBI:73002"/>
    </reaction>
    <physiologicalReaction direction="left-to-right" evidence="8">
        <dbReference type="Rhea" id="RHEA:40812"/>
    </physiologicalReaction>
</comment>
<dbReference type="RefSeq" id="XP_023578327.1">
    <property type="nucleotide sequence ID" value="XM_023722559.1"/>
</dbReference>
<dbReference type="GeneID" id="101562887"/>
<dbReference type="GeneTree" id="ENSGT00940000155096"/>
<feature type="chain" id="PRO_5044518849" description="Phospholipase A2" evidence="24">
    <location>
        <begin position="24"/>
        <end position="148"/>
    </location>
</feature>
<keyword evidence="21" id="KW-0479">Metal-binding</keyword>
<dbReference type="PANTHER" id="PTHR11716:SF9">
    <property type="entry name" value="PHOSPHOLIPASE A2, MEMBRANE ASSOCIATED"/>
    <property type="match status" value="1"/>
</dbReference>
<dbReference type="SMART" id="SM00085">
    <property type="entry name" value="PA2c"/>
    <property type="match status" value="1"/>
</dbReference>
<dbReference type="GO" id="GO:0047498">
    <property type="term" value="F:calcium-dependent phospholipase A2 activity"/>
    <property type="evidence" value="ECO:0007669"/>
    <property type="project" value="Ensembl"/>
</dbReference>
<evidence type="ECO:0000256" key="3">
    <source>
        <dbReference type="ARBA" id="ARBA00007056"/>
    </source>
</evidence>
<dbReference type="OrthoDB" id="5841574at2759"/>
<dbReference type="GO" id="GO:0046473">
    <property type="term" value="P:phosphatidic acid metabolic process"/>
    <property type="evidence" value="ECO:0007669"/>
    <property type="project" value="Ensembl"/>
</dbReference>
<dbReference type="RefSeq" id="XP_004637710.1">
    <property type="nucleotide sequence ID" value="XM_004637653.2"/>
</dbReference>
<dbReference type="GO" id="GO:0005615">
    <property type="term" value="C:extracellular space"/>
    <property type="evidence" value="ECO:0007669"/>
    <property type="project" value="Ensembl"/>
</dbReference>
<feature type="binding site" evidence="21">
    <location>
        <position position="71"/>
    </location>
    <ligand>
        <name>Ca(2+)</name>
        <dbReference type="ChEBI" id="CHEBI:29108"/>
    </ligand>
</feature>
<feature type="binding site" evidence="21">
    <location>
        <position position="54"/>
    </location>
    <ligand>
        <name>Ca(2+)</name>
        <dbReference type="ChEBI" id="CHEBI:29108"/>
    </ligand>
</feature>
<comment type="catalytic activity">
    <reaction evidence="10">
        <text>a 1,2-diacyl-sn-glycero-3-phosphoethanolamine + H2O = a 1-acyl-sn-glycero-3-phosphoethanolamine + a fatty acid + H(+)</text>
        <dbReference type="Rhea" id="RHEA:44604"/>
        <dbReference type="ChEBI" id="CHEBI:15377"/>
        <dbReference type="ChEBI" id="CHEBI:15378"/>
        <dbReference type="ChEBI" id="CHEBI:28868"/>
        <dbReference type="ChEBI" id="CHEBI:64381"/>
        <dbReference type="ChEBI" id="CHEBI:64612"/>
    </reaction>
    <physiologicalReaction direction="left-to-right" evidence="10">
        <dbReference type="Rhea" id="RHEA:44605"/>
    </physiologicalReaction>
</comment>
<dbReference type="GO" id="GO:0005543">
    <property type="term" value="F:phospholipid binding"/>
    <property type="evidence" value="ECO:0007669"/>
    <property type="project" value="Ensembl"/>
</dbReference>
<dbReference type="PROSITE" id="PS00119">
    <property type="entry name" value="PA2_ASP"/>
    <property type="match status" value="1"/>
</dbReference>
<dbReference type="GO" id="GO:0031640">
    <property type="term" value="P:killing of cells of another organism"/>
    <property type="evidence" value="ECO:0007669"/>
    <property type="project" value="UniProtKB-KW"/>
</dbReference>
<dbReference type="Proteomes" id="UP000515203">
    <property type="component" value="Unplaced"/>
</dbReference>
<comment type="catalytic activity">
    <reaction evidence="18">
        <text>1-hexadecanoyl-2-(9Z,12Z-octadecadienoyl)-sn-glycero-3-phosphoethanolamine + H2O = 1-hexadecanoyl-sn-glycero-3-phosphoethanolamine + (9Z,12Z)-octadecadienoate + H(+)</text>
        <dbReference type="Rhea" id="RHEA:40815"/>
        <dbReference type="ChEBI" id="CHEBI:15377"/>
        <dbReference type="ChEBI" id="CHEBI:15378"/>
        <dbReference type="ChEBI" id="CHEBI:30245"/>
        <dbReference type="ChEBI" id="CHEBI:73004"/>
        <dbReference type="ChEBI" id="CHEBI:73008"/>
    </reaction>
    <physiologicalReaction direction="left-to-right" evidence="18">
        <dbReference type="Rhea" id="RHEA:40816"/>
    </physiologicalReaction>
</comment>
<dbReference type="InterPro" id="IPR033113">
    <property type="entry name" value="PLA2_histidine"/>
</dbReference>
<dbReference type="GO" id="GO:0038166">
    <property type="term" value="P:angiotensin-activated signaling pathway"/>
    <property type="evidence" value="ECO:0007669"/>
    <property type="project" value="Ensembl"/>
</dbReference>
<evidence type="ECO:0000256" key="19">
    <source>
        <dbReference type="ARBA" id="ARBA00049282"/>
    </source>
</evidence>
<feature type="disulfide bond" evidence="22">
    <location>
        <begin position="100"/>
        <end position="112"/>
    </location>
</feature>
<evidence type="ECO:0000256" key="16">
    <source>
        <dbReference type="ARBA" id="ARBA00048613"/>
    </source>
</evidence>
<evidence type="ECO:0000256" key="17">
    <source>
        <dbReference type="ARBA" id="ARBA00048699"/>
    </source>
</evidence>
<feature type="disulfide bond" evidence="22">
    <location>
        <begin position="49"/>
        <end position="141"/>
    </location>
</feature>
<evidence type="ECO:0000313" key="27">
    <source>
        <dbReference type="RefSeq" id="XP_004637710.1"/>
    </source>
</evidence>